<organism evidence="3 4">
    <name type="scientific">Flemingia macrophylla</name>
    <dbReference type="NCBI Taxonomy" id="520843"/>
    <lineage>
        <taxon>Eukaryota</taxon>
        <taxon>Viridiplantae</taxon>
        <taxon>Streptophyta</taxon>
        <taxon>Embryophyta</taxon>
        <taxon>Tracheophyta</taxon>
        <taxon>Spermatophyta</taxon>
        <taxon>Magnoliopsida</taxon>
        <taxon>eudicotyledons</taxon>
        <taxon>Gunneridae</taxon>
        <taxon>Pentapetalae</taxon>
        <taxon>rosids</taxon>
        <taxon>fabids</taxon>
        <taxon>Fabales</taxon>
        <taxon>Fabaceae</taxon>
        <taxon>Papilionoideae</taxon>
        <taxon>50 kb inversion clade</taxon>
        <taxon>NPAAA clade</taxon>
        <taxon>indigoferoid/millettioid clade</taxon>
        <taxon>Phaseoleae</taxon>
        <taxon>Flemingia</taxon>
    </lineage>
</organism>
<comment type="similarity">
    <text evidence="1">Belongs to the GASA family.</text>
</comment>
<evidence type="ECO:0000256" key="2">
    <source>
        <dbReference type="SAM" id="SignalP"/>
    </source>
</evidence>
<name>A0ABD1L6E8_9FABA</name>
<reference evidence="3 4" key="1">
    <citation type="submission" date="2024-08" db="EMBL/GenBank/DDBJ databases">
        <title>Insights into the chromosomal genome structure of Flemingia macrophylla.</title>
        <authorList>
            <person name="Ding Y."/>
            <person name="Zhao Y."/>
            <person name="Bi W."/>
            <person name="Wu M."/>
            <person name="Zhao G."/>
            <person name="Gong Y."/>
            <person name="Li W."/>
            <person name="Zhang P."/>
        </authorList>
    </citation>
    <scope>NUCLEOTIDE SEQUENCE [LARGE SCALE GENOMIC DNA]</scope>
    <source>
        <strain evidence="3">DYQJB</strain>
        <tissue evidence="3">Leaf</tissue>
    </source>
</reference>
<protein>
    <recommendedName>
        <fullName evidence="5">Gibberellin regulated protein</fullName>
    </recommendedName>
</protein>
<evidence type="ECO:0008006" key="5">
    <source>
        <dbReference type="Google" id="ProtNLM"/>
    </source>
</evidence>
<comment type="caution">
    <text evidence="3">The sequence shown here is derived from an EMBL/GenBank/DDBJ whole genome shotgun (WGS) entry which is preliminary data.</text>
</comment>
<dbReference type="PANTHER" id="PTHR23201:SF67">
    <property type="entry name" value="GIBBERELLIN-REGULATED PROTEIN 11-LIKE"/>
    <property type="match status" value="1"/>
</dbReference>
<sequence>MAFSKVLLASVLISMLIGNLVESDRVVNLSFLLIYYRFFIFYRLYIDCDAECDRRCHLSSRPNLCKRACGTCCDRCSCVPSGTYDHYEECPCYENMTTHDGRHKCP</sequence>
<dbReference type="Pfam" id="PF02704">
    <property type="entry name" value="GASA"/>
    <property type="match status" value="1"/>
</dbReference>
<gene>
    <name evidence="3" type="ORF">Fmac_032955</name>
</gene>
<dbReference type="Proteomes" id="UP001603857">
    <property type="component" value="Unassembled WGS sequence"/>
</dbReference>
<feature type="signal peptide" evidence="2">
    <location>
        <begin position="1"/>
        <end position="23"/>
    </location>
</feature>
<dbReference type="PANTHER" id="PTHR23201">
    <property type="entry name" value="EXTENSIN, PROLINE-RICH PROTEIN"/>
    <property type="match status" value="1"/>
</dbReference>
<feature type="chain" id="PRO_5044793288" description="Gibberellin regulated protein" evidence="2">
    <location>
        <begin position="24"/>
        <end position="106"/>
    </location>
</feature>
<evidence type="ECO:0000313" key="4">
    <source>
        <dbReference type="Proteomes" id="UP001603857"/>
    </source>
</evidence>
<dbReference type="InterPro" id="IPR003854">
    <property type="entry name" value="GASA"/>
</dbReference>
<dbReference type="AlphaFoldDB" id="A0ABD1L6E8"/>
<proteinExistence type="inferred from homology"/>
<evidence type="ECO:0000313" key="3">
    <source>
        <dbReference type="EMBL" id="KAL2319079.1"/>
    </source>
</evidence>
<keyword evidence="2" id="KW-0732">Signal</keyword>
<dbReference type="EMBL" id="JBGMDY010000011">
    <property type="protein sequence ID" value="KAL2319079.1"/>
    <property type="molecule type" value="Genomic_DNA"/>
</dbReference>
<evidence type="ECO:0000256" key="1">
    <source>
        <dbReference type="ARBA" id="ARBA00010582"/>
    </source>
</evidence>
<accession>A0ABD1L6E8</accession>
<keyword evidence="4" id="KW-1185">Reference proteome</keyword>